<dbReference type="OrthoDB" id="2186770at2759"/>
<gene>
    <name evidence="10" type="ORF">BDP27DRAFT_1425054</name>
</gene>
<comment type="similarity">
    <text evidence="3">Belongs to the telombin family.</text>
</comment>
<evidence type="ECO:0000256" key="2">
    <source>
        <dbReference type="ARBA" id="ARBA00004574"/>
    </source>
</evidence>
<keyword evidence="11" id="KW-1185">Reference proteome</keyword>
<comment type="subcellular location">
    <subcellularLocation>
        <location evidence="2">Chromosome</location>
        <location evidence="2">Telomere</location>
    </subcellularLocation>
    <subcellularLocation>
        <location evidence="1">Nucleus</location>
    </subcellularLocation>
</comment>
<name>A0A9P5PNP9_9AGAR</name>
<dbReference type="GO" id="GO:0010521">
    <property type="term" value="F:telomerase inhibitor activity"/>
    <property type="evidence" value="ECO:0007669"/>
    <property type="project" value="TreeGrafter"/>
</dbReference>
<comment type="caution">
    <text evidence="10">The sequence shown here is derived from an EMBL/GenBank/DDBJ whole genome shotgun (WGS) entry which is preliminary data.</text>
</comment>
<dbReference type="InterPro" id="IPR012340">
    <property type="entry name" value="NA-bd_OB-fold"/>
</dbReference>
<feature type="region of interest" description="Disordered" evidence="8">
    <location>
        <begin position="1"/>
        <end position="20"/>
    </location>
</feature>
<evidence type="ECO:0000256" key="4">
    <source>
        <dbReference type="ARBA" id="ARBA00022454"/>
    </source>
</evidence>
<keyword evidence="6" id="KW-0238">DNA-binding</keyword>
<evidence type="ECO:0000313" key="11">
    <source>
        <dbReference type="Proteomes" id="UP000772434"/>
    </source>
</evidence>
<organism evidence="10 11">
    <name type="scientific">Rhodocollybia butyracea</name>
    <dbReference type="NCBI Taxonomy" id="206335"/>
    <lineage>
        <taxon>Eukaryota</taxon>
        <taxon>Fungi</taxon>
        <taxon>Dikarya</taxon>
        <taxon>Basidiomycota</taxon>
        <taxon>Agaricomycotina</taxon>
        <taxon>Agaricomycetes</taxon>
        <taxon>Agaricomycetidae</taxon>
        <taxon>Agaricales</taxon>
        <taxon>Marasmiineae</taxon>
        <taxon>Omphalotaceae</taxon>
        <taxon>Rhodocollybia</taxon>
    </lineage>
</organism>
<evidence type="ECO:0000256" key="1">
    <source>
        <dbReference type="ARBA" id="ARBA00004123"/>
    </source>
</evidence>
<dbReference type="AlphaFoldDB" id="A0A9P5PNP9"/>
<dbReference type="Pfam" id="PF16686">
    <property type="entry name" value="POT1PC"/>
    <property type="match status" value="1"/>
</dbReference>
<evidence type="ECO:0000256" key="3">
    <source>
        <dbReference type="ARBA" id="ARBA00008442"/>
    </source>
</evidence>
<evidence type="ECO:0000256" key="5">
    <source>
        <dbReference type="ARBA" id="ARBA00022895"/>
    </source>
</evidence>
<proteinExistence type="inferred from homology"/>
<evidence type="ECO:0000313" key="10">
    <source>
        <dbReference type="EMBL" id="KAF9065240.1"/>
    </source>
</evidence>
<evidence type="ECO:0000259" key="9">
    <source>
        <dbReference type="Pfam" id="PF16686"/>
    </source>
</evidence>
<dbReference type="EMBL" id="JADNRY010000107">
    <property type="protein sequence ID" value="KAF9065240.1"/>
    <property type="molecule type" value="Genomic_DNA"/>
</dbReference>
<evidence type="ECO:0000256" key="8">
    <source>
        <dbReference type="SAM" id="MobiDB-lite"/>
    </source>
</evidence>
<evidence type="ECO:0000256" key="7">
    <source>
        <dbReference type="ARBA" id="ARBA00023242"/>
    </source>
</evidence>
<reference evidence="10" key="1">
    <citation type="submission" date="2020-11" db="EMBL/GenBank/DDBJ databases">
        <authorList>
            <consortium name="DOE Joint Genome Institute"/>
            <person name="Ahrendt S."/>
            <person name="Riley R."/>
            <person name="Andreopoulos W."/>
            <person name="Labutti K."/>
            <person name="Pangilinan J."/>
            <person name="Ruiz-Duenas F.J."/>
            <person name="Barrasa J.M."/>
            <person name="Sanchez-Garcia M."/>
            <person name="Camarero S."/>
            <person name="Miyauchi S."/>
            <person name="Serrano A."/>
            <person name="Linde D."/>
            <person name="Babiker R."/>
            <person name="Drula E."/>
            <person name="Ayuso-Fernandez I."/>
            <person name="Pacheco R."/>
            <person name="Padilla G."/>
            <person name="Ferreira P."/>
            <person name="Barriuso J."/>
            <person name="Kellner H."/>
            <person name="Castanera R."/>
            <person name="Alfaro M."/>
            <person name="Ramirez L."/>
            <person name="Pisabarro A.G."/>
            <person name="Kuo A."/>
            <person name="Tritt A."/>
            <person name="Lipzen A."/>
            <person name="He G."/>
            <person name="Yan M."/>
            <person name="Ng V."/>
            <person name="Cullen D."/>
            <person name="Martin F."/>
            <person name="Rosso M.-N."/>
            <person name="Henrissat B."/>
            <person name="Hibbett D."/>
            <person name="Martinez A.T."/>
            <person name="Grigoriev I.V."/>
        </authorList>
    </citation>
    <scope>NUCLEOTIDE SEQUENCE</scope>
    <source>
        <strain evidence="10">AH 40177</strain>
    </source>
</reference>
<dbReference type="GO" id="GO:0000783">
    <property type="term" value="C:nuclear telomere cap complex"/>
    <property type="evidence" value="ECO:0007669"/>
    <property type="project" value="TreeGrafter"/>
</dbReference>
<dbReference type="PANTHER" id="PTHR14513">
    <property type="entry name" value="PROTECTION OF TELOMERES 1"/>
    <property type="match status" value="1"/>
</dbReference>
<sequence>MKRDHTQEYPEQPRKKQRTQDLTANADLFDFPEHQENLASVFQATVHGYIVGMVLMVFWREDNISLVMSVEDWEAEGGKVEVVFAKSCSTKLRDRKIEFLPKDRLFLSLQGCAGGSNGKMIYDGKVLLKIVPNDGALEVVVDDWGVEGFRPWTSFEAEWVEPPMIPESKSLMTPDIPKSVKGPPSFQAGCCCDTLSLSSLAQIKPKGCYTIAAVVCTGSMMTMSRNGDHTISLHLVDPSNRKPSDMTKGFTTANCFARTKRERLPHSGANGVEAGDIIVLYDMKAVDFNGSTNLVGYKDRFKWSLFDVDFIHGPNAPRKHDQKLLDYCSKLGEWWKDIQGVIVKPTRRPTLLIKDATPHTESSGYFDCIAEVVHKYKPTQPCYSLYVTDYTSSDGLAFYESEWCPPGLSSSILKIELWDKSSSLGPSMEIGGIYAFKNIRMRVANNGNYEGKMHEMRITKLDPTRDTALHELVNRRTRWATKYKLEFRRIEQVGLGEVFNCVAEILNVVMKKSGTVKLYATDYTSNELLPDAGLGKCIFEMRLQADEYKKLTPGQTCLIQNVVMSGDGLGGTGKSISLLDRELSSNRLLIEGLERRKMEIRASCTSIKELVSRSEPTVPFSIVARATIIKPCKLRDFCRGFCENCKRFVSHKACVACNNIKLSYKYQFKVWIVEAGSKHPGMAIEVCDDALFLKDMPRVDLSQDKVALGKCQSWFQSFAGNLLEYQLNDGKGVLNTPLIGFEGYRYIREEDGKKINRVVSIKY</sequence>
<dbReference type="InterPro" id="IPR028389">
    <property type="entry name" value="POT1"/>
</dbReference>
<accession>A0A9P5PNP9</accession>
<feature type="compositionally biased region" description="Basic and acidic residues" evidence="8">
    <location>
        <begin position="1"/>
        <end position="14"/>
    </location>
</feature>
<dbReference type="Proteomes" id="UP000772434">
    <property type="component" value="Unassembled WGS sequence"/>
</dbReference>
<dbReference type="GO" id="GO:0016233">
    <property type="term" value="P:telomere capping"/>
    <property type="evidence" value="ECO:0007669"/>
    <property type="project" value="TreeGrafter"/>
</dbReference>
<dbReference type="GO" id="GO:0032210">
    <property type="term" value="P:regulation of telomere maintenance via telomerase"/>
    <property type="evidence" value="ECO:0007669"/>
    <property type="project" value="TreeGrafter"/>
</dbReference>
<protein>
    <recommendedName>
        <fullName evidence="9">Protection of telomeres protein 1 ssDNA-binding domain-containing protein</fullName>
    </recommendedName>
</protein>
<feature type="domain" description="Protection of telomeres protein 1 ssDNA-binding" evidence="9">
    <location>
        <begin position="361"/>
        <end position="479"/>
    </location>
</feature>
<dbReference type="InterPro" id="IPR032042">
    <property type="entry name" value="POT1PC"/>
</dbReference>
<keyword evidence="5" id="KW-0779">Telomere</keyword>
<keyword evidence="4" id="KW-0158">Chromosome</keyword>
<dbReference type="SUPFAM" id="SSF50249">
    <property type="entry name" value="Nucleic acid-binding proteins"/>
    <property type="match status" value="2"/>
</dbReference>
<dbReference type="Gene3D" id="2.40.50.140">
    <property type="entry name" value="Nucleic acid-binding proteins"/>
    <property type="match status" value="3"/>
</dbReference>
<evidence type="ECO:0000256" key="6">
    <source>
        <dbReference type="ARBA" id="ARBA00023125"/>
    </source>
</evidence>
<dbReference type="GO" id="GO:0098505">
    <property type="term" value="F:G-rich strand telomeric DNA binding"/>
    <property type="evidence" value="ECO:0007669"/>
    <property type="project" value="TreeGrafter"/>
</dbReference>
<keyword evidence="7" id="KW-0539">Nucleus</keyword>
<dbReference type="PANTHER" id="PTHR14513:SF0">
    <property type="entry name" value="PROTECTION OF TELOMERES PROTEIN 1"/>
    <property type="match status" value="1"/>
</dbReference>